<dbReference type="Pfam" id="PF00570">
    <property type="entry name" value="HRDC"/>
    <property type="match status" value="1"/>
</dbReference>
<keyword evidence="2 6" id="KW-0819">tRNA processing</keyword>
<proteinExistence type="inferred from homology"/>
<dbReference type="SMART" id="SM00341">
    <property type="entry name" value="HRDC"/>
    <property type="match status" value="1"/>
</dbReference>
<keyword evidence="3 6" id="KW-0540">Nuclease</keyword>
<dbReference type="GO" id="GO:0000166">
    <property type="term" value="F:nucleotide binding"/>
    <property type="evidence" value="ECO:0007669"/>
    <property type="project" value="InterPro"/>
</dbReference>
<comment type="catalytic activity">
    <reaction evidence="6">
        <text>Exonucleolytic cleavage that removes extra residues from the 3'-terminus of tRNA to produce 5'-mononucleotides.</text>
        <dbReference type="EC" id="3.1.13.5"/>
    </reaction>
</comment>
<dbReference type="eggNOG" id="COG0349">
    <property type="taxonomic scope" value="Bacteria"/>
</dbReference>
<evidence type="ECO:0000313" key="9">
    <source>
        <dbReference type="Proteomes" id="UP000006755"/>
    </source>
</evidence>
<comment type="cofactor">
    <cofactor evidence="6">
        <name>a divalent metal cation</name>
        <dbReference type="ChEBI" id="CHEBI:60240"/>
    </cofactor>
</comment>
<evidence type="ECO:0000259" key="7">
    <source>
        <dbReference type="PROSITE" id="PS50967"/>
    </source>
</evidence>
<dbReference type="InterPro" id="IPR051086">
    <property type="entry name" value="RNase_D-like"/>
</dbReference>
<dbReference type="GO" id="GO:0033890">
    <property type="term" value="F:ribonuclease D activity"/>
    <property type="evidence" value="ECO:0007669"/>
    <property type="project" value="UniProtKB-UniRule"/>
</dbReference>
<dbReference type="GO" id="GO:0005737">
    <property type="term" value="C:cytoplasm"/>
    <property type="evidence" value="ECO:0007669"/>
    <property type="project" value="UniProtKB-SubCell"/>
</dbReference>
<evidence type="ECO:0000256" key="3">
    <source>
        <dbReference type="ARBA" id="ARBA00022722"/>
    </source>
</evidence>
<dbReference type="Gene3D" id="3.30.420.10">
    <property type="entry name" value="Ribonuclease H-like superfamily/Ribonuclease H"/>
    <property type="match status" value="1"/>
</dbReference>
<dbReference type="NCBIfam" id="TIGR01388">
    <property type="entry name" value="rnd"/>
    <property type="match status" value="1"/>
</dbReference>
<dbReference type="InterPro" id="IPR002121">
    <property type="entry name" value="HRDC_dom"/>
</dbReference>
<dbReference type="InterPro" id="IPR048579">
    <property type="entry name" value="RNAseD_HRDC_C"/>
</dbReference>
<keyword evidence="9" id="KW-1185">Reference proteome</keyword>
<organism evidence="8 9">
    <name type="scientific">Gallaecimonas xiamenensis 3-C-1</name>
    <dbReference type="NCBI Taxonomy" id="745411"/>
    <lineage>
        <taxon>Bacteria</taxon>
        <taxon>Pseudomonadati</taxon>
        <taxon>Pseudomonadota</taxon>
        <taxon>Gammaproteobacteria</taxon>
        <taxon>Enterobacterales</taxon>
        <taxon>Gallaecimonadaceae</taxon>
        <taxon>Gallaecimonas</taxon>
    </lineage>
</organism>
<evidence type="ECO:0000256" key="6">
    <source>
        <dbReference type="HAMAP-Rule" id="MF_01899"/>
    </source>
</evidence>
<dbReference type="PATRIC" id="fig|745411.4.peg.3102"/>
<keyword evidence="5 6" id="KW-0269">Exonuclease</keyword>
<dbReference type="GO" id="GO:0008408">
    <property type="term" value="F:3'-5' exonuclease activity"/>
    <property type="evidence" value="ECO:0007669"/>
    <property type="project" value="InterPro"/>
</dbReference>
<accession>K2JV92</accession>
<dbReference type="EMBL" id="AMRI01000026">
    <property type="protein sequence ID" value="EKE69120.1"/>
    <property type="molecule type" value="Genomic_DNA"/>
</dbReference>
<gene>
    <name evidence="6" type="primary">rnd</name>
    <name evidence="8" type="ORF">B3C1_15764</name>
</gene>
<dbReference type="AlphaFoldDB" id="K2JV92"/>
<evidence type="ECO:0000256" key="1">
    <source>
        <dbReference type="ARBA" id="ARBA00022490"/>
    </source>
</evidence>
<dbReference type="SMART" id="SM00474">
    <property type="entry name" value="35EXOc"/>
    <property type="match status" value="1"/>
</dbReference>
<dbReference type="Gene3D" id="1.10.150.80">
    <property type="entry name" value="HRDC domain"/>
    <property type="match status" value="2"/>
</dbReference>
<dbReference type="Pfam" id="PF21293">
    <property type="entry name" value="RNAseD_HRDC_C"/>
    <property type="match status" value="1"/>
</dbReference>
<dbReference type="OrthoDB" id="9800549at2"/>
<comment type="similarity">
    <text evidence="6">Belongs to the RNase D family.</text>
</comment>
<name>K2JV92_9GAMM</name>
<dbReference type="Proteomes" id="UP000006755">
    <property type="component" value="Unassembled WGS sequence"/>
</dbReference>
<comment type="function">
    <text evidence="6">Exonuclease involved in the 3' processing of various precursor tRNAs. Initiates hydrolysis at the 3'-terminus of an RNA molecule and releases 5'-mononucleotides.</text>
</comment>
<protein>
    <recommendedName>
        <fullName evidence="6">Ribonuclease D</fullName>
        <shortName evidence="6">RNase D</shortName>
        <ecNumber evidence="6">3.1.13.5</ecNumber>
    </recommendedName>
</protein>
<evidence type="ECO:0000256" key="4">
    <source>
        <dbReference type="ARBA" id="ARBA00022801"/>
    </source>
</evidence>
<keyword evidence="1 6" id="KW-0963">Cytoplasm</keyword>
<dbReference type="Pfam" id="PF01612">
    <property type="entry name" value="DNA_pol_A_exo1"/>
    <property type="match status" value="1"/>
</dbReference>
<comment type="caution">
    <text evidence="8">The sequence shown here is derived from an EMBL/GenBank/DDBJ whole genome shotgun (WGS) entry which is preliminary data.</text>
</comment>
<dbReference type="PANTHER" id="PTHR47649">
    <property type="entry name" value="RIBONUCLEASE D"/>
    <property type="match status" value="1"/>
</dbReference>
<keyword evidence="4 6" id="KW-0378">Hydrolase</keyword>
<dbReference type="InterPro" id="IPR002562">
    <property type="entry name" value="3'-5'_exonuclease_dom"/>
</dbReference>
<dbReference type="PROSITE" id="PS50967">
    <property type="entry name" value="HRDC"/>
    <property type="match status" value="1"/>
</dbReference>
<comment type="subcellular location">
    <subcellularLocation>
        <location evidence="6">Cytoplasm</location>
    </subcellularLocation>
</comment>
<dbReference type="InterPro" id="IPR036397">
    <property type="entry name" value="RNaseH_sf"/>
</dbReference>
<dbReference type="CDD" id="cd06142">
    <property type="entry name" value="RNaseD_exo"/>
    <property type="match status" value="1"/>
</dbReference>
<reference evidence="8 9" key="1">
    <citation type="journal article" date="2012" name="J. Bacteriol.">
        <title>Genome Sequence of Gallaecimonas xiamenensis Type Strain 3-C-1.</title>
        <authorList>
            <person name="Lai Q."/>
            <person name="Wang L."/>
            <person name="Wang W."/>
            <person name="Shao Z."/>
        </authorList>
    </citation>
    <scope>NUCLEOTIDE SEQUENCE [LARGE SCALE GENOMIC DNA]</scope>
    <source>
        <strain evidence="8 9">3-C-1</strain>
    </source>
</reference>
<dbReference type="HAMAP" id="MF_01899">
    <property type="entry name" value="RNase_D"/>
    <property type="match status" value="1"/>
</dbReference>
<dbReference type="EC" id="3.1.13.5" evidence="6"/>
<dbReference type="RefSeq" id="WP_008486050.1">
    <property type="nucleotide sequence ID" value="NZ_AMRI01000026.1"/>
</dbReference>
<dbReference type="InterPro" id="IPR006292">
    <property type="entry name" value="RNase_D"/>
</dbReference>
<evidence type="ECO:0000256" key="5">
    <source>
        <dbReference type="ARBA" id="ARBA00022839"/>
    </source>
</evidence>
<dbReference type="InterPro" id="IPR010997">
    <property type="entry name" value="HRDC-like_sf"/>
</dbReference>
<dbReference type="GO" id="GO:0003676">
    <property type="term" value="F:nucleic acid binding"/>
    <property type="evidence" value="ECO:0007669"/>
    <property type="project" value="InterPro"/>
</dbReference>
<dbReference type="GO" id="GO:0042780">
    <property type="term" value="P:tRNA 3'-end processing"/>
    <property type="evidence" value="ECO:0007669"/>
    <property type="project" value="UniProtKB-UniRule"/>
</dbReference>
<sequence>MQYQMITTAEELSACLADLDPQAPLCLDTEFMRTRTFYPQLALVQVTTGQGIYLVDPLKVPDLAPLWQRLSGPQLKVLHACGEDLDVLPKPLLPLFDTQVAAALCNMGMSLGYAALVEKEFGVTLDKGQSRTDWLKRPLTDAQCAYCVNDVLYLPELHQRLDAELERLGRRSWLDEECERQVLARSKGADPAKAYFDIKNAWQLGPRSLAVLKELAAWRLGEARRRDLALNFVVREEHLWAIAKHLPERAGDIKPLVAPQEWRHHGQTLQRLVEVAMSLTKEHWPEPIVRLIDMPGYKETFAKVKDKVAAAAEGSGLPEALIGSKKLINDWYSAKHRLEARDEAPVLQSGWRLSLLGEL</sequence>
<dbReference type="InterPro" id="IPR012337">
    <property type="entry name" value="RNaseH-like_sf"/>
</dbReference>
<dbReference type="InterPro" id="IPR044876">
    <property type="entry name" value="HRDC_dom_sf"/>
</dbReference>
<dbReference type="STRING" id="745411.B3C1_15764"/>
<dbReference type="PANTHER" id="PTHR47649:SF1">
    <property type="entry name" value="RIBONUCLEASE D"/>
    <property type="match status" value="1"/>
</dbReference>
<evidence type="ECO:0000313" key="8">
    <source>
        <dbReference type="EMBL" id="EKE69120.1"/>
    </source>
</evidence>
<dbReference type="SUPFAM" id="SSF47819">
    <property type="entry name" value="HRDC-like"/>
    <property type="match status" value="2"/>
</dbReference>
<feature type="domain" description="HRDC" evidence="7">
    <location>
        <begin position="205"/>
        <end position="283"/>
    </location>
</feature>
<evidence type="ECO:0000256" key="2">
    <source>
        <dbReference type="ARBA" id="ARBA00022694"/>
    </source>
</evidence>
<dbReference type="SUPFAM" id="SSF53098">
    <property type="entry name" value="Ribonuclease H-like"/>
    <property type="match status" value="1"/>
</dbReference>